<evidence type="ECO:0000313" key="3">
    <source>
        <dbReference type="EMBL" id="RKG32942.1"/>
    </source>
</evidence>
<dbReference type="RefSeq" id="WP_120370482.1">
    <property type="nucleotide sequence ID" value="NZ_BKYM01000033.1"/>
</dbReference>
<feature type="domain" description="Mce/MlaD" evidence="2">
    <location>
        <begin position="39"/>
        <end position="164"/>
    </location>
</feature>
<organism evidence="3 4">
    <name type="scientific">Acinetobacter guerrae</name>
    <dbReference type="NCBI Taxonomy" id="1843371"/>
    <lineage>
        <taxon>Bacteria</taxon>
        <taxon>Pseudomonadati</taxon>
        <taxon>Pseudomonadota</taxon>
        <taxon>Gammaproteobacteria</taxon>
        <taxon>Moraxellales</taxon>
        <taxon>Moraxellaceae</taxon>
        <taxon>Acinetobacter</taxon>
    </lineage>
</organism>
<proteinExistence type="predicted"/>
<accession>A0A3A8EDB3</accession>
<dbReference type="EMBL" id="RAXU01000012">
    <property type="protein sequence ID" value="RKG32942.1"/>
    <property type="molecule type" value="Genomic_DNA"/>
</dbReference>
<evidence type="ECO:0000256" key="1">
    <source>
        <dbReference type="SAM" id="MobiDB-lite"/>
    </source>
</evidence>
<gene>
    <name evidence="3" type="ORF">D7V21_10735</name>
</gene>
<evidence type="ECO:0000259" key="2">
    <source>
        <dbReference type="Pfam" id="PF02470"/>
    </source>
</evidence>
<dbReference type="GO" id="GO:0005543">
    <property type="term" value="F:phospholipid binding"/>
    <property type="evidence" value="ECO:0007669"/>
    <property type="project" value="TreeGrafter"/>
</dbReference>
<feature type="compositionally biased region" description="Low complexity" evidence="1">
    <location>
        <begin position="196"/>
        <end position="211"/>
    </location>
</feature>
<reference evidence="3 4" key="1">
    <citation type="submission" date="2018-09" db="EMBL/GenBank/DDBJ databases">
        <title>The draft genome of Acinetobacter spp. strains.</title>
        <authorList>
            <person name="Qin J."/>
            <person name="Feng Y."/>
            <person name="Zong Z."/>
        </authorList>
    </citation>
    <scope>NUCLEOTIDE SEQUENCE [LARGE SCALE GENOMIC DNA]</scope>
    <source>
        <strain evidence="3 4">WCHAc060096</strain>
    </source>
</reference>
<feature type="compositionally biased region" description="Polar residues" evidence="1">
    <location>
        <begin position="212"/>
        <end position="227"/>
    </location>
</feature>
<name>A0A3A8EDB3_9GAMM</name>
<feature type="region of interest" description="Disordered" evidence="1">
    <location>
        <begin position="196"/>
        <end position="227"/>
    </location>
</feature>
<keyword evidence="4" id="KW-1185">Reference proteome</keyword>
<dbReference type="Proteomes" id="UP000269001">
    <property type="component" value="Unassembled WGS sequence"/>
</dbReference>
<dbReference type="InterPro" id="IPR003399">
    <property type="entry name" value="Mce/MlaD"/>
</dbReference>
<dbReference type="PANTHER" id="PTHR33371">
    <property type="entry name" value="INTERMEMBRANE PHOSPHOLIPID TRANSPORT SYSTEM BINDING PROTEIN MLAD-RELATED"/>
    <property type="match status" value="1"/>
</dbReference>
<dbReference type="Pfam" id="PF02470">
    <property type="entry name" value="MlaD"/>
    <property type="match status" value="1"/>
</dbReference>
<evidence type="ECO:0000313" key="4">
    <source>
        <dbReference type="Proteomes" id="UP000269001"/>
    </source>
</evidence>
<sequence length="227" mass="24529">MKSRTSELAVGIFVIIFGVALFFLAMKVSGLVGTNLNDSYHMTARFDNVNGLKPRAKVTMSGVTVGRVESITLDPVTRLATVNFDLDGKLTSFNAEQLKAVQQNALDELRYSSDYTQANAAQQKEMEQKLIANMKSITNIDEDAYIMIATNGLLGEKYLKIVPGGGFNYLKRDETITNTQGTMDLEDLISKFITGGANKSSSGSSAEDSASQPQAATSNSAEPSFVE</sequence>
<dbReference type="GO" id="GO:0005548">
    <property type="term" value="F:phospholipid transporter activity"/>
    <property type="evidence" value="ECO:0007669"/>
    <property type="project" value="TreeGrafter"/>
</dbReference>
<protein>
    <submittedName>
        <fullName evidence="3">Outer membrane lipid asymmetry maintenance protein MlaD</fullName>
    </submittedName>
</protein>
<dbReference type="AlphaFoldDB" id="A0A3A8EDB3"/>
<comment type="caution">
    <text evidence="3">The sequence shown here is derived from an EMBL/GenBank/DDBJ whole genome shotgun (WGS) entry which is preliminary data.</text>
</comment>
<dbReference type="InterPro" id="IPR052336">
    <property type="entry name" value="MlaD_Phospholipid_Transporter"/>
</dbReference>
<dbReference type="PANTHER" id="PTHR33371:SF4">
    <property type="entry name" value="INTERMEMBRANE PHOSPHOLIPID TRANSPORT SYSTEM BINDING PROTEIN MLAD"/>
    <property type="match status" value="1"/>
</dbReference>